<name>A0A4Q7NSE1_9ACTN</name>
<dbReference type="AlphaFoldDB" id="A0A4Q7NSE1"/>
<dbReference type="RefSeq" id="WP_165400176.1">
    <property type="nucleotide sequence ID" value="NZ_SGXD01000002.1"/>
</dbReference>
<dbReference type="EMBL" id="SGXD01000002">
    <property type="protein sequence ID" value="RZS89688.1"/>
    <property type="molecule type" value="Genomic_DNA"/>
</dbReference>
<dbReference type="InterPro" id="IPR036390">
    <property type="entry name" value="WH_DNA-bd_sf"/>
</dbReference>
<sequence length="145" mass="15435">MDRSRALARLLQELTALGATRRELARTLDLGLHPSALATAWTLQARGPLRISTLAAELHTDLSVVSRTVAELGEAGLVERQPDPEDRRACLVSLSPAGVAAVDRAAEQVREGLGPSLADWDDAQLEGVADGLARLRTDLLRTPAA</sequence>
<organism evidence="2 3">
    <name type="scientific">Motilibacter rhizosphaerae</name>
    <dbReference type="NCBI Taxonomy" id="598652"/>
    <lineage>
        <taxon>Bacteria</taxon>
        <taxon>Bacillati</taxon>
        <taxon>Actinomycetota</taxon>
        <taxon>Actinomycetes</taxon>
        <taxon>Motilibacterales</taxon>
        <taxon>Motilibacteraceae</taxon>
        <taxon>Motilibacter</taxon>
    </lineage>
</organism>
<dbReference type="InterPro" id="IPR000835">
    <property type="entry name" value="HTH_MarR-typ"/>
</dbReference>
<dbReference type="PANTHER" id="PTHR33164:SF57">
    <property type="entry name" value="MARR-FAMILY TRANSCRIPTIONAL REGULATOR"/>
    <property type="match status" value="1"/>
</dbReference>
<gene>
    <name evidence="2" type="ORF">EV189_1459</name>
</gene>
<dbReference type="GO" id="GO:0006950">
    <property type="term" value="P:response to stress"/>
    <property type="evidence" value="ECO:0007669"/>
    <property type="project" value="TreeGrafter"/>
</dbReference>
<dbReference type="Gene3D" id="1.10.10.10">
    <property type="entry name" value="Winged helix-like DNA-binding domain superfamily/Winged helix DNA-binding domain"/>
    <property type="match status" value="1"/>
</dbReference>
<accession>A0A4Q7NSE1</accession>
<evidence type="ECO:0000313" key="2">
    <source>
        <dbReference type="EMBL" id="RZS89688.1"/>
    </source>
</evidence>
<dbReference type="InterPro" id="IPR036388">
    <property type="entry name" value="WH-like_DNA-bd_sf"/>
</dbReference>
<protein>
    <submittedName>
        <fullName evidence="2">MarR family transcriptional regulator</fullName>
    </submittedName>
</protein>
<comment type="caution">
    <text evidence="2">The sequence shown here is derived from an EMBL/GenBank/DDBJ whole genome shotgun (WGS) entry which is preliminary data.</text>
</comment>
<dbReference type="SUPFAM" id="SSF46785">
    <property type="entry name" value="Winged helix' DNA-binding domain"/>
    <property type="match status" value="1"/>
</dbReference>
<proteinExistence type="predicted"/>
<dbReference type="Proteomes" id="UP000293638">
    <property type="component" value="Unassembled WGS sequence"/>
</dbReference>
<dbReference type="PROSITE" id="PS50995">
    <property type="entry name" value="HTH_MARR_2"/>
    <property type="match status" value="1"/>
</dbReference>
<dbReference type="SMART" id="SM00347">
    <property type="entry name" value="HTH_MARR"/>
    <property type="match status" value="1"/>
</dbReference>
<keyword evidence="3" id="KW-1185">Reference proteome</keyword>
<reference evidence="2 3" key="1">
    <citation type="submission" date="2019-02" db="EMBL/GenBank/DDBJ databases">
        <title>Genomic Encyclopedia of Type Strains, Phase IV (KMG-IV): sequencing the most valuable type-strain genomes for metagenomic binning, comparative biology and taxonomic classification.</title>
        <authorList>
            <person name="Goeker M."/>
        </authorList>
    </citation>
    <scope>NUCLEOTIDE SEQUENCE [LARGE SCALE GENOMIC DNA]</scope>
    <source>
        <strain evidence="2 3">DSM 45622</strain>
    </source>
</reference>
<dbReference type="Pfam" id="PF01047">
    <property type="entry name" value="MarR"/>
    <property type="match status" value="1"/>
</dbReference>
<evidence type="ECO:0000313" key="3">
    <source>
        <dbReference type="Proteomes" id="UP000293638"/>
    </source>
</evidence>
<evidence type="ECO:0000259" key="1">
    <source>
        <dbReference type="PROSITE" id="PS50995"/>
    </source>
</evidence>
<dbReference type="PANTHER" id="PTHR33164">
    <property type="entry name" value="TRANSCRIPTIONAL REGULATOR, MARR FAMILY"/>
    <property type="match status" value="1"/>
</dbReference>
<dbReference type="GO" id="GO:0003700">
    <property type="term" value="F:DNA-binding transcription factor activity"/>
    <property type="evidence" value="ECO:0007669"/>
    <property type="project" value="InterPro"/>
</dbReference>
<feature type="domain" description="HTH marR-type" evidence="1">
    <location>
        <begin position="1"/>
        <end position="137"/>
    </location>
</feature>
<dbReference type="InterPro" id="IPR039422">
    <property type="entry name" value="MarR/SlyA-like"/>
</dbReference>